<proteinExistence type="predicted"/>
<organism evidence="3 4">
    <name type="scientific">Piscinibacter gummiphilus</name>
    <dbReference type="NCBI Taxonomy" id="946333"/>
    <lineage>
        <taxon>Bacteria</taxon>
        <taxon>Pseudomonadati</taxon>
        <taxon>Pseudomonadota</taxon>
        <taxon>Betaproteobacteria</taxon>
        <taxon>Burkholderiales</taxon>
        <taxon>Sphaerotilaceae</taxon>
        <taxon>Piscinibacter</taxon>
    </lineage>
</organism>
<gene>
    <name evidence="3" type="ORF">RXV79_03365</name>
</gene>
<protein>
    <submittedName>
        <fullName evidence="3">Uncharacterized protein</fullName>
    </submittedName>
</protein>
<feature type="compositionally biased region" description="Low complexity" evidence="1">
    <location>
        <begin position="61"/>
        <end position="78"/>
    </location>
</feature>
<evidence type="ECO:0000313" key="3">
    <source>
        <dbReference type="EMBL" id="WOB09102.1"/>
    </source>
</evidence>
<keyword evidence="2" id="KW-1133">Transmembrane helix</keyword>
<dbReference type="RefSeq" id="WP_316702061.1">
    <property type="nucleotide sequence ID" value="NZ_CP136336.1"/>
</dbReference>
<evidence type="ECO:0000256" key="2">
    <source>
        <dbReference type="SAM" id="Phobius"/>
    </source>
</evidence>
<dbReference type="Proteomes" id="UP001303946">
    <property type="component" value="Chromosome"/>
</dbReference>
<evidence type="ECO:0000256" key="1">
    <source>
        <dbReference type="SAM" id="MobiDB-lite"/>
    </source>
</evidence>
<evidence type="ECO:0000313" key="4">
    <source>
        <dbReference type="Proteomes" id="UP001303946"/>
    </source>
</evidence>
<accession>A0ABZ0D1I9</accession>
<name>A0ABZ0D1I9_9BURK</name>
<keyword evidence="2" id="KW-0812">Transmembrane</keyword>
<sequence>MGPDLRRGSRLLTFSIKQLELDMWKLVVGFVVIAAVTVWLLSKGGDIDMSGEKHGIDTSHAPAAASAPASAPSTAASQ</sequence>
<feature type="transmembrane region" description="Helical" evidence="2">
    <location>
        <begin position="21"/>
        <end position="41"/>
    </location>
</feature>
<dbReference type="EMBL" id="CP136336">
    <property type="protein sequence ID" value="WOB09102.1"/>
    <property type="molecule type" value="Genomic_DNA"/>
</dbReference>
<feature type="region of interest" description="Disordered" evidence="1">
    <location>
        <begin position="51"/>
        <end position="78"/>
    </location>
</feature>
<keyword evidence="4" id="KW-1185">Reference proteome</keyword>
<keyword evidence="2" id="KW-0472">Membrane</keyword>
<reference evidence="3 4" key="1">
    <citation type="submission" date="2023-10" db="EMBL/GenBank/DDBJ databases">
        <title>Bacteria for the degradation of biodegradable plastic PBAT(Polybutylene adipate terephthalate).</title>
        <authorList>
            <person name="Weon H.-Y."/>
            <person name="Yeon J."/>
        </authorList>
    </citation>
    <scope>NUCLEOTIDE SEQUENCE [LARGE SCALE GENOMIC DNA]</scope>
    <source>
        <strain evidence="3 4">SBD 7-3</strain>
    </source>
</reference>